<evidence type="ECO:0000313" key="2">
    <source>
        <dbReference type="Proteomes" id="UP000218151"/>
    </source>
</evidence>
<dbReference type="OrthoDB" id="9795056at2"/>
<dbReference type="InterPro" id="IPR047114">
    <property type="entry name" value="YciF"/>
</dbReference>
<proteinExistence type="predicted"/>
<dbReference type="InterPro" id="IPR010287">
    <property type="entry name" value="DUF892_YciF-like"/>
</dbReference>
<dbReference type="PANTHER" id="PTHR30565">
    <property type="entry name" value="PROTEIN YCIF"/>
    <property type="match status" value="1"/>
</dbReference>
<dbReference type="PANTHER" id="PTHR30565:SF9">
    <property type="entry name" value="PROTEIN YCIF"/>
    <property type="match status" value="1"/>
</dbReference>
<evidence type="ECO:0000313" key="1">
    <source>
        <dbReference type="EMBL" id="PAX07944.1"/>
    </source>
</evidence>
<dbReference type="InterPro" id="IPR012347">
    <property type="entry name" value="Ferritin-like"/>
</dbReference>
<dbReference type="InterPro" id="IPR009078">
    <property type="entry name" value="Ferritin-like_SF"/>
</dbReference>
<dbReference type="AlphaFoldDB" id="A0A2A2SF64"/>
<name>A0A2A2SF64_9SPHN</name>
<dbReference type="EMBL" id="NSLI01000003">
    <property type="protein sequence ID" value="PAX07944.1"/>
    <property type="molecule type" value="Genomic_DNA"/>
</dbReference>
<reference evidence="2" key="1">
    <citation type="submission" date="2017-09" db="EMBL/GenBank/DDBJ databases">
        <authorList>
            <person name="Feng G."/>
            <person name="Zhu H."/>
        </authorList>
    </citation>
    <scope>NUCLEOTIDE SEQUENCE [LARGE SCALE GENOMIC DNA]</scope>
    <source>
        <strain evidence="2">1PNM-20</strain>
    </source>
</reference>
<dbReference type="SUPFAM" id="SSF47240">
    <property type="entry name" value="Ferritin-like"/>
    <property type="match status" value="1"/>
</dbReference>
<comment type="caution">
    <text evidence="1">The sequence shown here is derived from an EMBL/GenBank/DDBJ whole genome shotgun (WGS) entry which is preliminary data.</text>
</comment>
<organism evidence="1 2">
    <name type="scientific">Sphingomonas lenta</name>
    <dbReference type="NCBI Taxonomy" id="1141887"/>
    <lineage>
        <taxon>Bacteria</taxon>
        <taxon>Pseudomonadati</taxon>
        <taxon>Pseudomonadota</taxon>
        <taxon>Alphaproteobacteria</taxon>
        <taxon>Sphingomonadales</taxon>
        <taxon>Sphingomonadaceae</taxon>
        <taxon>Sphingomonas</taxon>
    </lineage>
</organism>
<gene>
    <name evidence="1" type="ORF">CKY28_10085</name>
</gene>
<dbReference type="Gene3D" id="1.20.1260.10">
    <property type="match status" value="1"/>
</dbReference>
<accession>A0A2A2SF64</accession>
<sequence>MADDNLKALIAQGLTAMHAGTKVAEGATQEIQDDARSPELRQALEQGSQQSRQWAQRIEQALTEVGGPTSENSNPILEAHYEVSKRIRGQAPDDQSRDLGIIANGQLALHYWIAAFGTMRNYCEKAGMSQAAQNFRQCLDEAKQADERHNEIAEQLLRRPAMA</sequence>
<dbReference type="RefSeq" id="WP_095998187.1">
    <property type="nucleotide sequence ID" value="NZ_NSLI01000003.1"/>
</dbReference>
<dbReference type="Pfam" id="PF05974">
    <property type="entry name" value="DUF892"/>
    <property type="match status" value="1"/>
</dbReference>
<keyword evidence="2" id="KW-1185">Reference proteome</keyword>
<dbReference type="Proteomes" id="UP000218151">
    <property type="component" value="Unassembled WGS sequence"/>
</dbReference>
<protein>
    <submittedName>
        <fullName evidence="1">Uncharacterized protein</fullName>
    </submittedName>
</protein>